<dbReference type="Proteomes" id="UP000886523">
    <property type="component" value="Unassembled WGS sequence"/>
</dbReference>
<comment type="caution">
    <text evidence="2">The sequence shown here is derived from an EMBL/GenBank/DDBJ whole genome shotgun (WGS) entry which is preliminary data.</text>
</comment>
<dbReference type="AlphaFoldDB" id="A0A9P6DWC9"/>
<dbReference type="EMBL" id="MU128984">
    <property type="protein sequence ID" value="KAF9512620.1"/>
    <property type="molecule type" value="Genomic_DNA"/>
</dbReference>
<sequence>MTQTHRAEPHDPKPTKPSQTPPHEVKVFFPLAMIVQEEQPLAVLLGRMGAPGAPGLLEGLLGGPLIVLQGPLGAPWLANQAVPTLDQRGKMQHTRYAHVDAHGMPNLLSTSINYHTTGPKLLE</sequence>
<evidence type="ECO:0000313" key="2">
    <source>
        <dbReference type="EMBL" id="KAF9512620.1"/>
    </source>
</evidence>
<feature type="region of interest" description="Disordered" evidence="1">
    <location>
        <begin position="1"/>
        <end position="23"/>
    </location>
</feature>
<evidence type="ECO:0000313" key="3">
    <source>
        <dbReference type="Proteomes" id="UP000886523"/>
    </source>
</evidence>
<protein>
    <submittedName>
        <fullName evidence="2">Uncharacterized protein</fullName>
    </submittedName>
</protein>
<accession>A0A9P6DWC9</accession>
<keyword evidence="3" id="KW-1185">Reference proteome</keyword>
<feature type="compositionally biased region" description="Basic and acidic residues" evidence="1">
    <location>
        <begin position="1"/>
        <end position="14"/>
    </location>
</feature>
<name>A0A9P6DWC9_9AGAM</name>
<evidence type="ECO:0000256" key="1">
    <source>
        <dbReference type="SAM" id="MobiDB-lite"/>
    </source>
</evidence>
<proteinExistence type="predicted"/>
<reference evidence="2" key="1">
    <citation type="journal article" date="2020" name="Nat. Commun.">
        <title>Large-scale genome sequencing of mycorrhizal fungi provides insights into the early evolution of symbiotic traits.</title>
        <authorList>
            <person name="Miyauchi S."/>
            <person name="Kiss E."/>
            <person name="Kuo A."/>
            <person name="Drula E."/>
            <person name="Kohler A."/>
            <person name="Sanchez-Garcia M."/>
            <person name="Morin E."/>
            <person name="Andreopoulos B."/>
            <person name="Barry K.W."/>
            <person name="Bonito G."/>
            <person name="Buee M."/>
            <person name="Carver A."/>
            <person name="Chen C."/>
            <person name="Cichocki N."/>
            <person name="Clum A."/>
            <person name="Culley D."/>
            <person name="Crous P.W."/>
            <person name="Fauchery L."/>
            <person name="Girlanda M."/>
            <person name="Hayes R.D."/>
            <person name="Keri Z."/>
            <person name="LaButti K."/>
            <person name="Lipzen A."/>
            <person name="Lombard V."/>
            <person name="Magnuson J."/>
            <person name="Maillard F."/>
            <person name="Murat C."/>
            <person name="Nolan M."/>
            <person name="Ohm R.A."/>
            <person name="Pangilinan J."/>
            <person name="Pereira M.F."/>
            <person name="Perotto S."/>
            <person name="Peter M."/>
            <person name="Pfister S."/>
            <person name="Riley R."/>
            <person name="Sitrit Y."/>
            <person name="Stielow J.B."/>
            <person name="Szollosi G."/>
            <person name="Zifcakova L."/>
            <person name="Stursova M."/>
            <person name="Spatafora J.W."/>
            <person name="Tedersoo L."/>
            <person name="Vaario L.M."/>
            <person name="Yamada A."/>
            <person name="Yan M."/>
            <person name="Wang P."/>
            <person name="Xu J."/>
            <person name="Bruns T."/>
            <person name="Baldrian P."/>
            <person name="Vilgalys R."/>
            <person name="Dunand C."/>
            <person name="Henrissat B."/>
            <person name="Grigoriev I.V."/>
            <person name="Hibbett D."/>
            <person name="Nagy L.G."/>
            <person name="Martin F.M."/>
        </authorList>
    </citation>
    <scope>NUCLEOTIDE SEQUENCE</scope>
    <source>
        <strain evidence="2">UP504</strain>
    </source>
</reference>
<gene>
    <name evidence="2" type="ORF">BS47DRAFT_1363031</name>
</gene>
<organism evidence="2 3">
    <name type="scientific">Hydnum rufescens UP504</name>
    <dbReference type="NCBI Taxonomy" id="1448309"/>
    <lineage>
        <taxon>Eukaryota</taxon>
        <taxon>Fungi</taxon>
        <taxon>Dikarya</taxon>
        <taxon>Basidiomycota</taxon>
        <taxon>Agaricomycotina</taxon>
        <taxon>Agaricomycetes</taxon>
        <taxon>Cantharellales</taxon>
        <taxon>Hydnaceae</taxon>
        <taxon>Hydnum</taxon>
    </lineage>
</organism>